<evidence type="ECO:0000259" key="7">
    <source>
        <dbReference type="Pfam" id="PF05699"/>
    </source>
</evidence>
<keyword evidence="9" id="KW-1185">Reference proteome</keyword>
<dbReference type="Proteomes" id="UP001194746">
    <property type="component" value="Unassembled WGS sequence"/>
</dbReference>
<evidence type="ECO:0000313" key="8">
    <source>
        <dbReference type="EMBL" id="KAF9890489.1"/>
    </source>
</evidence>
<evidence type="ECO:0000256" key="2">
    <source>
        <dbReference type="ARBA" id="ARBA00022723"/>
    </source>
</evidence>
<keyword evidence="5" id="KW-0539">Nucleus</keyword>
<organism evidence="8 9">
    <name type="scientific">Aspergillus nanangensis</name>
    <dbReference type="NCBI Taxonomy" id="2582783"/>
    <lineage>
        <taxon>Eukaryota</taxon>
        <taxon>Fungi</taxon>
        <taxon>Dikarya</taxon>
        <taxon>Ascomycota</taxon>
        <taxon>Pezizomycotina</taxon>
        <taxon>Eurotiomycetes</taxon>
        <taxon>Eurotiomycetidae</taxon>
        <taxon>Eurotiales</taxon>
        <taxon>Aspergillaceae</taxon>
        <taxon>Aspergillus</taxon>
        <taxon>Aspergillus subgen. Circumdati</taxon>
    </lineage>
</organism>
<reference evidence="8" key="2">
    <citation type="submission" date="2020-02" db="EMBL/GenBank/DDBJ databases">
        <authorList>
            <person name="Gilchrist C.L.M."/>
            <person name="Chooi Y.-H."/>
        </authorList>
    </citation>
    <scope>NUCLEOTIDE SEQUENCE</scope>
    <source>
        <strain evidence="8">MST-FP2251</strain>
    </source>
</reference>
<dbReference type="AlphaFoldDB" id="A0AAD4GUC8"/>
<feature type="region of interest" description="Disordered" evidence="6">
    <location>
        <begin position="221"/>
        <end position="252"/>
    </location>
</feature>
<dbReference type="GO" id="GO:0008270">
    <property type="term" value="F:zinc ion binding"/>
    <property type="evidence" value="ECO:0007669"/>
    <property type="project" value="UniProtKB-KW"/>
</dbReference>
<dbReference type="GO" id="GO:0046983">
    <property type="term" value="F:protein dimerization activity"/>
    <property type="evidence" value="ECO:0007669"/>
    <property type="project" value="InterPro"/>
</dbReference>
<dbReference type="InterPro" id="IPR052035">
    <property type="entry name" value="ZnF_BED_domain_contain"/>
</dbReference>
<name>A0AAD4GUC8_ASPNN</name>
<feature type="compositionally biased region" description="Acidic residues" evidence="6">
    <location>
        <begin position="225"/>
        <end position="252"/>
    </location>
</feature>
<keyword evidence="3" id="KW-0863">Zinc-finger</keyword>
<dbReference type="PANTHER" id="PTHR46481:SF10">
    <property type="entry name" value="ZINC FINGER BED DOMAIN-CONTAINING PROTEIN 39"/>
    <property type="match status" value="1"/>
</dbReference>
<proteinExistence type="predicted"/>
<dbReference type="EMBL" id="VCAU01000026">
    <property type="protein sequence ID" value="KAF9890489.1"/>
    <property type="molecule type" value="Genomic_DNA"/>
</dbReference>
<reference evidence="8" key="1">
    <citation type="journal article" date="2019" name="Beilstein J. Org. Chem.">
        <title>Nanangenines: drimane sesquiterpenoids as the dominant metabolite cohort of a novel Australian fungus, Aspergillus nanangensis.</title>
        <authorList>
            <person name="Lacey H.J."/>
            <person name="Gilchrist C.L.M."/>
            <person name="Crombie A."/>
            <person name="Kalaitzis J.A."/>
            <person name="Vuong D."/>
            <person name="Rutledge P.J."/>
            <person name="Turner P."/>
            <person name="Pitt J.I."/>
            <person name="Lacey E."/>
            <person name="Chooi Y.H."/>
            <person name="Piggott A.M."/>
        </authorList>
    </citation>
    <scope>NUCLEOTIDE SEQUENCE</scope>
    <source>
        <strain evidence="8">MST-FP2251</strain>
    </source>
</reference>
<evidence type="ECO:0000256" key="6">
    <source>
        <dbReference type="SAM" id="MobiDB-lite"/>
    </source>
</evidence>
<accession>A0AAD4GUC8</accession>
<feature type="domain" description="HAT C-terminal dimerisation" evidence="7">
    <location>
        <begin position="135"/>
        <end position="196"/>
    </location>
</feature>
<comment type="subcellular location">
    <subcellularLocation>
        <location evidence="1">Nucleus</location>
    </subcellularLocation>
</comment>
<dbReference type="Pfam" id="PF05699">
    <property type="entry name" value="Dimer_Tnp_hAT"/>
    <property type="match status" value="1"/>
</dbReference>
<dbReference type="SUPFAM" id="SSF53098">
    <property type="entry name" value="Ribonuclease H-like"/>
    <property type="match status" value="1"/>
</dbReference>
<evidence type="ECO:0000313" key="9">
    <source>
        <dbReference type="Proteomes" id="UP001194746"/>
    </source>
</evidence>
<dbReference type="InterPro" id="IPR008906">
    <property type="entry name" value="HATC_C_dom"/>
</dbReference>
<keyword evidence="4" id="KW-0862">Zinc</keyword>
<protein>
    <recommendedName>
        <fullName evidence="7">HAT C-terminal dimerisation domain-containing protein</fullName>
    </recommendedName>
</protein>
<gene>
    <name evidence="8" type="ORF">FE257_005894</name>
</gene>
<dbReference type="PANTHER" id="PTHR46481">
    <property type="entry name" value="ZINC FINGER BED DOMAIN-CONTAINING PROTEIN 4"/>
    <property type="match status" value="1"/>
</dbReference>
<keyword evidence="2" id="KW-0479">Metal-binding</keyword>
<dbReference type="GO" id="GO:0005634">
    <property type="term" value="C:nucleus"/>
    <property type="evidence" value="ECO:0007669"/>
    <property type="project" value="UniProtKB-SubCell"/>
</dbReference>
<evidence type="ECO:0000256" key="3">
    <source>
        <dbReference type="ARBA" id="ARBA00022771"/>
    </source>
</evidence>
<sequence length="252" mass="28965">MQTVFDTLFINFDGSVKLLQSKRLAWQRRLQQGLEESRKTVQAYYANAYHSEGMTYAVATVLNPACKLRLFQSHTWTDDETIGLHDISTPLSRSETDPVSYDLSTRYKRWHISRLLNSAPSPEQDELYVYLGENPSDMNIHEYWRVNEQRFPILALMARDFLSIATSGVGVQRLFNSACDVCHDRDGRLYADTVHASILQLCTDRFQVYPDYQVPEYEPAAGTIVDDEDYADDSDDPAFIGEDDEYDDPFQS</sequence>
<evidence type="ECO:0000256" key="5">
    <source>
        <dbReference type="ARBA" id="ARBA00023242"/>
    </source>
</evidence>
<dbReference type="InterPro" id="IPR012337">
    <property type="entry name" value="RNaseH-like_sf"/>
</dbReference>
<evidence type="ECO:0000256" key="1">
    <source>
        <dbReference type="ARBA" id="ARBA00004123"/>
    </source>
</evidence>
<comment type="caution">
    <text evidence="8">The sequence shown here is derived from an EMBL/GenBank/DDBJ whole genome shotgun (WGS) entry which is preliminary data.</text>
</comment>
<evidence type="ECO:0000256" key="4">
    <source>
        <dbReference type="ARBA" id="ARBA00022833"/>
    </source>
</evidence>